<dbReference type="GeneID" id="19332170"/>
<sequence>MSDFVLQRARRLHEWREAFAQESSDSATDMQFVMLAMRSGHFLTRHARHERGYVRLNGMERARPTSEKLLRKSTGVQRQFQGRSSSHSPERLFHERIIRTRLSSSQSQPL</sequence>
<evidence type="ECO:0000313" key="3">
    <source>
        <dbReference type="Proteomes" id="UP000016932"/>
    </source>
</evidence>
<feature type="compositionally biased region" description="Polar residues" evidence="1">
    <location>
        <begin position="74"/>
        <end position="87"/>
    </location>
</feature>
<dbReference type="RefSeq" id="XP_007926640.1">
    <property type="nucleotide sequence ID" value="XM_007928449.1"/>
</dbReference>
<evidence type="ECO:0000256" key="1">
    <source>
        <dbReference type="SAM" id="MobiDB-lite"/>
    </source>
</evidence>
<feature type="compositionally biased region" description="Polar residues" evidence="1">
    <location>
        <begin position="101"/>
        <end position="110"/>
    </location>
</feature>
<protein>
    <submittedName>
        <fullName evidence="2">Uncharacterized protein</fullName>
    </submittedName>
</protein>
<name>M3B1X5_PSEFD</name>
<dbReference type="KEGG" id="pfj:MYCFIDRAFT_164595"/>
<feature type="non-terminal residue" evidence="2">
    <location>
        <position position="110"/>
    </location>
</feature>
<dbReference type="EMBL" id="KB446558">
    <property type="protein sequence ID" value="EME83417.1"/>
    <property type="molecule type" value="Genomic_DNA"/>
</dbReference>
<organism evidence="2 3">
    <name type="scientific">Pseudocercospora fijiensis (strain CIRAD86)</name>
    <name type="common">Black leaf streak disease fungus</name>
    <name type="synonym">Mycosphaerella fijiensis</name>
    <dbReference type="NCBI Taxonomy" id="383855"/>
    <lineage>
        <taxon>Eukaryota</taxon>
        <taxon>Fungi</taxon>
        <taxon>Dikarya</taxon>
        <taxon>Ascomycota</taxon>
        <taxon>Pezizomycotina</taxon>
        <taxon>Dothideomycetes</taxon>
        <taxon>Dothideomycetidae</taxon>
        <taxon>Mycosphaerellales</taxon>
        <taxon>Mycosphaerellaceae</taxon>
        <taxon>Pseudocercospora</taxon>
    </lineage>
</organism>
<feature type="region of interest" description="Disordered" evidence="1">
    <location>
        <begin position="62"/>
        <end position="110"/>
    </location>
</feature>
<dbReference type="VEuPathDB" id="FungiDB:MYCFIDRAFT_164595"/>
<dbReference type="Proteomes" id="UP000016932">
    <property type="component" value="Unassembled WGS sequence"/>
</dbReference>
<reference evidence="2 3" key="1">
    <citation type="journal article" date="2012" name="PLoS Pathog.">
        <title>Diverse lifestyles and strategies of plant pathogenesis encoded in the genomes of eighteen Dothideomycetes fungi.</title>
        <authorList>
            <person name="Ohm R.A."/>
            <person name="Feau N."/>
            <person name="Henrissat B."/>
            <person name="Schoch C.L."/>
            <person name="Horwitz B.A."/>
            <person name="Barry K.W."/>
            <person name="Condon B.J."/>
            <person name="Copeland A.C."/>
            <person name="Dhillon B."/>
            <person name="Glaser F."/>
            <person name="Hesse C.N."/>
            <person name="Kosti I."/>
            <person name="LaButti K."/>
            <person name="Lindquist E.A."/>
            <person name="Lucas S."/>
            <person name="Salamov A.A."/>
            <person name="Bradshaw R.E."/>
            <person name="Ciuffetti L."/>
            <person name="Hamelin R.C."/>
            <person name="Kema G.H.J."/>
            <person name="Lawrence C."/>
            <person name="Scott J.A."/>
            <person name="Spatafora J.W."/>
            <person name="Turgeon B.G."/>
            <person name="de Wit P.J.G.M."/>
            <person name="Zhong S."/>
            <person name="Goodwin S.B."/>
            <person name="Grigoriev I.V."/>
        </authorList>
    </citation>
    <scope>NUCLEOTIDE SEQUENCE [LARGE SCALE GENOMIC DNA]</scope>
    <source>
        <strain evidence="2 3">CIRAD86</strain>
    </source>
</reference>
<accession>M3B1X5</accession>
<feature type="compositionally biased region" description="Basic and acidic residues" evidence="1">
    <location>
        <begin position="88"/>
        <end position="98"/>
    </location>
</feature>
<keyword evidence="3" id="KW-1185">Reference proteome</keyword>
<evidence type="ECO:0000313" key="2">
    <source>
        <dbReference type="EMBL" id="EME83417.1"/>
    </source>
</evidence>
<dbReference type="HOGENOM" id="CLU_2177093_0_0_1"/>
<gene>
    <name evidence="2" type="ORF">MYCFIDRAFT_164595</name>
</gene>
<proteinExistence type="predicted"/>
<dbReference type="AlphaFoldDB" id="M3B1X5"/>